<comment type="caution">
    <text evidence="3">The sequence shown here is derived from an EMBL/GenBank/DDBJ whole genome shotgun (WGS) entry which is preliminary data.</text>
</comment>
<feature type="signal peptide" evidence="2">
    <location>
        <begin position="1"/>
        <end position="29"/>
    </location>
</feature>
<feature type="chain" id="PRO_5020229494" description="General secretion pathway protein N" evidence="2">
    <location>
        <begin position="30"/>
        <end position="179"/>
    </location>
</feature>
<dbReference type="EMBL" id="SMAK01000011">
    <property type="protein sequence ID" value="TCT06506.1"/>
    <property type="molecule type" value="Genomic_DNA"/>
</dbReference>
<dbReference type="RefSeq" id="WP_132807573.1">
    <property type="nucleotide sequence ID" value="NZ_SMAK01000011.1"/>
</dbReference>
<name>A0A4R3M1H0_9HYPH</name>
<evidence type="ECO:0008006" key="5">
    <source>
        <dbReference type="Google" id="ProtNLM"/>
    </source>
</evidence>
<sequence length="179" mass="19203">MTRLGSIAVVCLLAAIGQVAGGFPAVAQASGPSDAPTGGQAPGAVLEGLTLDDLAATRERPLFTPARHPPLPPPPPPPPPPPTLVERPERQPPAARKPPQLRLVGVIITDDRMVAIMMGQKRQVHRLAVGDEVDGWKVVAVEPNSVKMQFRKESRVYRMFRSRVRIQEVRPSSAQAGVN</sequence>
<evidence type="ECO:0000313" key="4">
    <source>
        <dbReference type="Proteomes" id="UP000295678"/>
    </source>
</evidence>
<feature type="region of interest" description="Disordered" evidence="1">
    <location>
        <begin position="63"/>
        <end position="98"/>
    </location>
</feature>
<gene>
    <name evidence="3" type="ORF">EDC22_11189</name>
</gene>
<organism evidence="3 4">
    <name type="scientific">Tepidamorphus gemmatus</name>
    <dbReference type="NCBI Taxonomy" id="747076"/>
    <lineage>
        <taxon>Bacteria</taxon>
        <taxon>Pseudomonadati</taxon>
        <taxon>Pseudomonadota</taxon>
        <taxon>Alphaproteobacteria</taxon>
        <taxon>Hyphomicrobiales</taxon>
        <taxon>Tepidamorphaceae</taxon>
        <taxon>Tepidamorphus</taxon>
    </lineage>
</organism>
<accession>A0A4R3M1H0</accession>
<protein>
    <recommendedName>
        <fullName evidence="5">General secretion pathway protein N</fullName>
    </recommendedName>
</protein>
<proteinExistence type="predicted"/>
<evidence type="ECO:0000313" key="3">
    <source>
        <dbReference type="EMBL" id="TCT06506.1"/>
    </source>
</evidence>
<feature type="compositionally biased region" description="Pro residues" evidence="1">
    <location>
        <begin position="67"/>
        <end position="83"/>
    </location>
</feature>
<keyword evidence="2" id="KW-0732">Signal</keyword>
<reference evidence="3 4" key="1">
    <citation type="submission" date="2019-03" db="EMBL/GenBank/DDBJ databases">
        <title>Genomic Encyclopedia of Type Strains, Phase IV (KMG-IV): sequencing the most valuable type-strain genomes for metagenomic binning, comparative biology and taxonomic classification.</title>
        <authorList>
            <person name="Goeker M."/>
        </authorList>
    </citation>
    <scope>NUCLEOTIDE SEQUENCE [LARGE SCALE GENOMIC DNA]</scope>
    <source>
        <strain evidence="3 4">DSM 19345</strain>
    </source>
</reference>
<dbReference type="Proteomes" id="UP000295678">
    <property type="component" value="Unassembled WGS sequence"/>
</dbReference>
<evidence type="ECO:0000256" key="2">
    <source>
        <dbReference type="SAM" id="SignalP"/>
    </source>
</evidence>
<evidence type="ECO:0000256" key="1">
    <source>
        <dbReference type="SAM" id="MobiDB-lite"/>
    </source>
</evidence>
<keyword evidence="4" id="KW-1185">Reference proteome</keyword>
<dbReference type="AlphaFoldDB" id="A0A4R3M1H0"/>
<dbReference type="OrthoDB" id="8366079at2"/>